<name>A0A2S3V372_9HYPH</name>
<proteinExistence type="predicted"/>
<dbReference type="EMBL" id="PPCN01000001">
    <property type="protein sequence ID" value="POF34434.1"/>
    <property type="molecule type" value="Genomic_DNA"/>
</dbReference>
<dbReference type="Proteomes" id="UP000236959">
    <property type="component" value="Unassembled WGS sequence"/>
</dbReference>
<dbReference type="InterPro" id="IPR006439">
    <property type="entry name" value="HAD-SF_hydro_IA"/>
</dbReference>
<keyword evidence="2" id="KW-1185">Reference proteome</keyword>
<dbReference type="InterPro" id="IPR023214">
    <property type="entry name" value="HAD_sf"/>
</dbReference>
<accession>A0A2S3V372</accession>
<dbReference type="Gene3D" id="3.40.50.1000">
    <property type="entry name" value="HAD superfamily/HAD-like"/>
    <property type="match status" value="1"/>
</dbReference>
<organism evidence="1 2">
    <name type="scientific">Roseibium marinum</name>
    <dbReference type="NCBI Taxonomy" id="281252"/>
    <lineage>
        <taxon>Bacteria</taxon>
        <taxon>Pseudomonadati</taxon>
        <taxon>Pseudomonadota</taxon>
        <taxon>Alphaproteobacteria</taxon>
        <taxon>Hyphomicrobiales</taxon>
        <taxon>Stappiaceae</taxon>
        <taxon>Roseibium</taxon>
    </lineage>
</organism>
<dbReference type="RefSeq" id="WP_103221009.1">
    <property type="nucleotide sequence ID" value="NZ_PPCN01000001.1"/>
</dbReference>
<evidence type="ECO:0000313" key="1">
    <source>
        <dbReference type="EMBL" id="POF34434.1"/>
    </source>
</evidence>
<dbReference type="InterPro" id="IPR023198">
    <property type="entry name" value="PGP-like_dom2"/>
</dbReference>
<dbReference type="AlphaFoldDB" id="A0A2S3V372"/>
<gene>
    <name evidence="1" type="ORF">CLV41_101889</name>
</gene>
<dbReference type="PANTHER" id="PTHR43611:SF3">
    <property type="entry name" value="FLAVIN MONONUCLEOTIDE HYDROLASE 1, CHLOROPLATIC"/>
    <property type="match status" value="1"/>
</dbReference>
<protein>
    <submittedName>
        <fullName evidence="1">2-haloacid dehalogenase</fullName>
    </submittedName>
</protein>
<sequence length="206" mass="23296">MSDLITTVVFDIGNVLIEWNPDYLYRQLIPDPLERKTFLETVCTAEWNQQQDLGRSWSEAVETLSRQHPDKAELIAAYDRRWHEMVPGEIPGTGDILAQLRERAVPLYAITNFSTGKFNEARTRFPFLKTSFLDVVVSGEEKLIKPDPRIYEVLFERNGLDARTCFFIDDSGPNVAAARNAGMSAHHFKNAAALRRELTGLGLLAA</sequence>
<dbReference type="OrthoDB" id="9807742at2"/>
<dbReference type="NCBIfam" id="TIGR01509">
    <property type="entry name" value="HAD-SF-IA-v3"/>
    <property type="match status" value="1"/>
</dbReference>
<dbReference type="SFLD" id="SFLDS00003">
    <property type="entry name" value="Haloacid_Dehalogenase"/>
    <property type="match status" value="1"/>
</dbReference>
<dbReference type="PANTHER" id="PTHR43611">
    <property type="entry name" value="ALPHA-D-GLUCOSE 1-PHOSPHATE PHOSPHATASE"/>
    <property type="match status" value="1"/>
</dbReference>
<dbReference type="CDD" id="cd02603">
    <property type="entry name" value="HAD_sEH-N_like"/>
    <property type="match status" value="1"/>
</dbReference>
<dbReference type="Gene3D" id="1.10.150.240">
    <property type="entry name" value="Putative phosphatase, domain 2"/>
    <property type="match status" value="1"/>
</dbReference>
<dbReference type="SFLD" id="SFLDG01129">
    <property type="entry name" value="C1.5:_HAD__Beta-PGM__Phosphata"/>
    <property type="match status" value="1"/>
</dbReference>
<dbReference type="InterPro" id="IPR036412">
    <property type="entry name" value="HAD-like_sf"/>
</dbReference>
<dbReference type="Pfam" id="PF00702">
    <property type="entry name" value="Hydrolase"/>
    <property type="match status" value="1"/>
</dbReference>
<evidence type="ECO:0000313" key="2">
    <source>
        <dbReference type="Proteomes" id="UP000236959"/>
    </source>
</evidence>
<dbReference type="SUPFAM" id="SSF56784">
    <property type="entry name" value="HAD-like"/>
    <property type="match status" value="1"/>
</dbReference>
<comment type="caution">
    <text evidence="1">The sequence shown here is derived from an EMBL/GenBank/DDBJ whole genome shotgun (WGS) entry which is preliminary data.</text>
</comment>
<reference evidence="1 2" key="1">
    <citation type="submission" date="2018-01" db="EMBL/GenBank/DDBJ databases">
        <title>Genomic Encyclopedia of Archaeal and Bacterial Type Strains, Phase II (KMG-II): from individual species to whole genera.</title>
        <authorList>
            <person name="Goeker M."/>
        </authorList>
    </citation>
    <scope>NUCLEOTIDE SEQUENCE [LARGE SCALE GENOMIC DNA]</scope>
    <source>
        <strain evidence="1 2">DSM 17023</strain>
    </source>
</reference>
<dbReference type="PRINTS" id="PR00413">
    <property type="entry name" value="HADHALOGNASE"/>
</dbReference>